<reference evidence="1" key="1">
    <citation type="submission" date="2016-05" db="EMBL/GenBank/DDBJ databases">
        <authorList>
            <person name="Lavstsen T."/>
            <person name="Jespersen J.S."/>
        </authorList>
    </citation>
    <scope>NUCLEOTIDE SEQUENCE</scope>
    <source>
        <tissue evidence="1">Brain</tissue>
    </source>
</reference>
<proteinExistence type="predicted"/>
<reference evidence="1" key="2">
    <citation type="submission" date="2016-06" db="EMBL/GenBank/DDBJ databases">
        <title>The genome of a short-lived fish provides insights into sex chromosome evolution and the genetic control of aging.</title>
        <authorList>
            <person name="Reichwald K."/>
            <person name="Felder M."/>
            <person name="Petzold A."/>
            <person name="Koch P."/>
            <person name="Groth M."/>
            <person name="Platzer M."/>
        </authorList>
    </citation>
    <scope>NUCLEOTIDE SEQUENCE</scope>
    <source>
        <tissue evidence="1">Brain</tissue>
    </source>
</reference>
<name>A0A1A7ZM23_NOTFU</name>
<feature type="non-terminal residue" evidence="1">
    <location>
        <position position="71"/>
    </location>
</feature>
<dbReference type="EMBL" id="HADY01004590">
    <property type="protein sequence ID" value="SBP43075.1"/>
    <property type="molecule type" value="Transcribed_RNA"/>
</dbReference>
<protein>
    <submittedName>
        <fullName evidence="1">Uncharacterized protein</fullName>
    </submittedName>
</protein>
<gene>
    <name evidence="1" type="primary">CR392001.1</name>
</gene>
<accession>A0A1A7ZM23</accession>
<evidence type="ECO:0000313" key="1">
    <source>
        <dbReference type="EMBL" id="SBP43075.1"/>
    </source>
</evidence>
<dbReference type="AlphaFoldDB" id="A0A1A7ZM23"/>
<sequence>MGNVQSLRNETDELQACVRYQKDFGKCCILAFSETWLTHKEQDSDLAIDGFGAPLRLDQQAELMGKHQGGG</sequence>
<organism evidence="1">
    <name type="scientific">Nothobranchius furzeri</name>
    <name type="common">Turquoise killifish</name>
    <dbReference type="NCBI Taxonomy" id="105023"/>
    <lineage>
        <taxon>Eukaryota</taxon>
        <taxon>Metazoa</taxon>
        <taxon>Chordata</taxon>
        <taxon>Craniata</taxon>
        <taxon>Vertebrata</taxon>
        <taxon>Euteleostomi</taxon>
        <taxon>Actinopterygii</taxon>
        <taxon>Neopterygii</taxon>
        <taxon>Teleostei</taxon>
        <taxon>Neoteleostei</taxon>
        <taxon>Acanthomorphata</taxon>
        <taxon>Ovalentaria</taxon>
        <taxon>Atherinomorphae</taxon>
        <taxon>Cyprinodontiformes</taxon>
        <taxon>Nothobranchiidae</taxon>
        <taxon>Nothobranchius</taxon>
    </lineage>
</organism>